<gene>
    <name evidence="2" type="ORF">GCM10007108_05140</name>
</gene>
<dbReference type="RefSeq" id="WP_229657452.1">
    <property type="nucleotide sequence ID" value="NZ_BMNY01000001.1"/>
</dbReference>
<feature type="transmembrane region" description="Helical" evidence="1">
    <location>
        <begin position="236"/>
        <end position="255"/>
    </location>
</feature>
<dbReference type="Proteomes" id="UP000632195">
    <property type="component" value="Unassembled WGS sequence"/>
</dbReference>
<name>A0AA37BQE6_9ARCH</name>
<sequence>MRISRIVELSALAAVVIFVVGVTVYSGTIPPVSTIASESMTHSDYWQYGTMNVGDIVFVKKVDNVPGSVITYVVGRERNYSTYGEYGNVVLYRSSDGQTIIHRAMFYLSWSSGRPVVQGYHNQSWMTVTDKYVLIKEVGFSHRNLVVYISSMVNESGFITVGDFNLAFRGVYNSSLNAYEAADQNVGITNAPVNKSSIIGVAFWDIPWFGLIKLNVLKLYGQWPQSNEVAKDTYDLFFAAILVIVVLAAFPYGRVIRRKK</sequence>
<evidence type="ECO:0000256" key="1">
    <source>
        <dbReference type="SAM" id="Phobius"/>
    </source>
</evidence>
<keyword evidence="1" id="KW-1133">Transmembrane helix</keyword>
<protein>
    <submittedName>
        <fullName evidence="2">S26 family signal peptidase</fullName>
    </submittedName>
</protein>
<accession>A0AA37BQE6</accession>
<reference evidence="2" key="1">
    <citation type="journal article" date="2014" name="Int. J. Syst. Evol. Microbiol.">
        <title>Complete genome sequence of Corynebacterium casei LMG S-19264T (=DSM 44701T), isolated from a smear-ripened cheese.</title>
        <authorList>
            <consortium name="US DOE Joint Genome Institute (JGI-PGF)"/>
            <person name="Walter F."/>
            <person name="Albersmeier A."/>
            <person name="Kalinowski J."/>
            <person name="Ruckert C."/>
        </authorList>
    </citation>
    <scope>NUCLEOTIDE SEQUENCE</scope>
    <source>
        <strain evidence="2">JCM 13583</strain>
    </source>
</reference>
<evidence type="ECO:0000313" key="2">
    <source>
        <dbReference type="EMBL" id="GGM70008.1"/>
    </source>
</evidence>
<keyword evidence="3" id="KW-1185">Reference proteome</keyword>
<reference evidence="2" key="2">
    <citation type="submission" date="2022-09" db="EMBL/GenBank/DDBJ databases">
        <authorList>
            <person name="Sun Q."/>
            <person name="Ohkuma M."/>
        </authorList>
    </citation>
    <scope>NUCLEOTIDE SEQUENCE</scope>
    <source>
        <strain evidence="2">JCM 13583</strain>
    </source>
</reference>
<keyword evidence="1" id="KW-0812">Transmembrane</keyword>
<dbReference type="EMBL" id="BMNY01000001">
    <property type="protein sequence ID" value="GGM70008.1"/>
    <property type="molecule type" value="Genomic_DNA"/>
</dbReference>
<keyword evidence="1" id="KW-0472">Membrane</keyword>
<organism evidence="2 3">
    <name type="scientific">Thermogymnomonas acidicola</name>
    <dbReference type="NCBI Taxonomy" id="399579"/>
    <lineage>
        <taxon>Archaea</taxon>
        <taxon>Methanobacteriati</taxon>
        <taxon>Thermoplasmatota</taxon>
        <taxon>Thermoplasmata</taxon>
        <taxon>Thermoplasmatales</taxon>
        <taxon>Thermogymnomonas</taxon>
    </lineage>
</organism>
<evidence type="ECO:0000313" key="3">
    <source>
        <dbReference type="Proteomes" id="UP000632195"/>
    </source>
</evidence>
<proteinExistence type="predicted"/>
<comment type="caution">
    <text evidence="2">The sequence shown here is derived from an EMBL/GenBank/DDBJ whole genome shotgun (WGS) entry which is preliminary data.</text>
</comment>
<dbReference type="AlphaFoldDB" id="A0AA37BQE6"/>